<dbReference type="OrthoDB" id="5231159at2759"/>
<evidence type="ECO:0000313" key="6">
    <source>
        <dbReference type="EMBL" id="KJA26568.1"/>
    </source>
</evidence>
<gene>
    <name evidence="6" type="ORF">HYPSUDRAFT_36279</name>
</gene>
<dbReference type="InterPro" id="IPR002893">
    <property type="entry name" value="Znf_MYND"/>
</dbReference>
<dbReference type="AlphaFoldDB" id="A0A0D2MRD9"/>
<dbReference type="SUPFAM" id="SSF144232">
    <property type="entry name" value="HIT/MYND zinc finger-like"/>
    <property type="match status" value="1"/>
</dbReference>
<sequence>MNPNFLDIINKEDPTYRTLDGVKDDIFRIPPQEMKPWRNIQETVCSFCSKSQREKLICGKCKIAAYCSKECQKKQWPSHKLVCRESKAAGAAKFKFISTLMGNIYIETAFMQAFIMTFGLHEKTILDRPLIVRCDIAIDAEDLPLIFRLACRRQTPEDFPDGVQGMVQIKSFTALDANVAMDARRWKIWEEAKTKNHLLDRALPVGKNATGLIDFHMEGTDQVLTYPLHILDGAIDVTTKMALGKDVVYPITGQTVHMNFTDMVHIGRINGHIHDDRKNELRLRSHMPKEALYKYVGSNINPHHMRMLPTDVNLAKDTLKFA</sequence>
<keyword evidence="3" id="KW-0862">Zinc</keyword>
<keyword evidence="7" id="KW-1185">Reference proteome</keyword>
<keyword evidence="1" id="KW-0479">Metal-binding</keyword>
<dbReference type="PROSITE" id="PS50865">
    <property type="entry name" value="ZF_MYND_2"/>
    <property type="match status" value="1"/>
</dbReference>
<proteinExistence type="predicted"/>
<evidence type="ECO:0000313" key="7">
    <source>
        <dbReference type="Proteomes" id="UP000054270"/>
    </source>
</evidence>
<protein>
    <recommendedName>
        <fullName evidence="5">MYND-type domain-containing protein</fullName>
    </recommendedName>
</protein>
<dbReference type="EMBL" id="KN817527">
    <property type="protein sequence ID" value="KJA26568.1"/>
    <property type="molecule type" value="Genomic_DNA"/>
</dbReference>
<accession>A0A0D2MRD9</accession>
<evidence type="ECO:0000256" key="4">
    <source>
        <dbReference type="PROSITE-ProRule" id="PRU00134"/>
    </source>
</evidence>
<evidence type="ECO:0000256" key="3">
    <source>
        <dbReference type="ARBA" id="ARBA00022833"/>
    </source>
</evidence>
<evidence type="ECO:0000256" key="1">
    <source>
        <dbReference type="ARBA" id="ARBA00022723"/>
    </source>
</evidence>
<evidence type="ECO:0000259" key="5">
    <source>
        <dbReference type="PROSITE" id="PS50865"/>
    </source>
</evidence>
<dbReference type="Gene3D" id="6.10.140.2220">
    <property type="match status" value="1"/>
</dbReference>
<dbReference type="Pfam" id="PF01753">
    <property type="entry name" value="zf-MYND"/>
    <property type="match status" value="1"/>
</dbReference>
<evidence type="ECO:0000256" key="2">
    <source>
        <dbReference type="ARBA" id="ARBA00022771"/>
    </source>
</evidence>
<keyword evidence="2 4" id="KW-0863">Zinc-finger</keyword>
<organism evidence="6 7">
    <name type="scientific">Hypholoma sublateritium (strain FD-334 SS-4)</name>
    <dbReference type="NCBI Taxonomy" id="945553"/>
    <lineage>
        <taxon>Eukaryota</taxon>
        <taxon>Fungi</taxon>
        <taxon>Dikarya</taxon>
        <taxon>Basidiomycota</taxon>
        <taxon>Agaricomycotina</taxon>
        <taxon>Agaricomycetes</taxon>
        <taxon>Agaricomycetidae</taxon>
        <taxon>Agaricales</taxon>
        <taxon>Agaricineae</taxon>
        <taxon>Strophariaceae</taxon>
        <taxon>Hypholoma</taxon>
    </lineage>
</organism>
<dbReference type="GO" id="GO:0008270">
    <property type="term" value="F:zinc ion binding"/>
    <property type="evidence" value="ECO:0007669"/>
    <property type="project" value="UniProtKB-KW"/>
</dbReference>
<dbReference type="Proteomes" id="UP000054270">
    <property type="component" value="Unassembled WGS sequence"/>
</dbReference>
<dbReference type="PROSITE" id="PS01360">
    <property type="entry name" value="ZF_MYND_1"/>
    <property type="match status" value="1"/>
</dbReference>
<feature type="domain" description="MYND-type" evidence="5">
    <location>
        <begin position="45"/>
        <end position="83"/>
    </location>
</feature>
<reference evidence="7" key="1">
    <citation type="submission" date="2014-04" db="EMBL/GenBank/DDBJ databases">
        <title>Evolutionary Origins and Diversification of the Mycorrhizal Mutualists.</title>
        <authorList>
            <consortium name="DOE Joint Genome Institute"/>
            <consortium name="Mycorrhizal Genomics Consortium"/>
            <person name="Kohler A."/>
            <person name="Kuo A."/>
            <person name="Nagy L.G."/>
            <person name="Floudas D."/>
            <person name="Copeland A."/>
            <person name="Barry K.W."/>
            <person name="Cichocki N."/>
            <person name="Veneault-Fourrey C."/>
            <person name="LaButti K."/>
            <person name="Lindquist E.A."/>
            <person name="Lipzen A."/>
            <person name="Lundell T."/>
            <person name="Morin E."/>
            <person name="Murat C."/>
            <person name="Riley R."/>
            <person name="Ohm R."/>
            <person name="Sun H."/>
            <person name="Tunlid A."/>
            <person name="Henrissat B."/>
            <person name="Grigoriev I.V."/>
            <person name="Hibbett D.S."/>
            <person name="Martin F."/>
        </authorList>
    </citation>
    <scope>NUCLEOTIDE SEQUENCE [LARGE SCALE GENOMIC DNA]</scope>
    <source>
        <strain evidence="7">FD-334 SS-4</strain>
    </source>
</reference>
<dbReference type="OMA" id="CRERIYW"/>
<name>A0A0D2MRD9_HYPSF</name>